<dbReference type="Proteomes" id="UP000595847">
    <property type="component" value="Chromosome"/>
</dbReference>
<dbReference type="PANTHER" id="PTHR42734">
    <property type="entry name" value="METAL TRANSPORT SYSTEM ATP-BINDING PROTEIN TM_0124-RELATED"/>
    <property type="match status" value="1"/>
</dbReference>
<keyword evidence="1" id="KW-0813">Transport</keyword>
<keyword evidence="8" id="KW-1185">Reference proteome</keyword>
<dbReference type="InterPro" id="IPR027417">
    <property type="entry name" value="P-loop_NTPase"/>
</dbReference>
<reference evidence="6" key="2">
    <citation type="submission" date="2021-04" db="EMBL/GenBank/DDBJ databases">
        <title>Brevibacillus composti FJAT-54423, complete genome.</title>
        <authorList>
            <person name="Tang R."/>
        </authorList>
    </citation>
    <scope>NUCLEOTIDE SEQUENCE</scope>
    <source>
        <strain evidence="6">FJAT-54424</strain>
    </source>
</reference>
<name>A0A7T5EPY7_9BACL</name>
<dbReference type="Gene3D" id="3.40.50.300">
    <property type="entry name" value="P-loop containing nucleotide triphosphate hydrolases"/>
    <property type="match status" value="1"/>
</dbReference>
<evidence type="ECO:0000313" key="8">
    <source>
        <dbReference type="Proteomes" id="UP000677234"/>
    </source>
</evidence>
<dbReference type="KEGG" id="bcop:JD108_13790"/>
<organism evidence="5 7">
    <name type="scientific">Brevibacillus composti</name>
    <dbReference type="NCBI Taxonomy" id="2796470"/>
    <lineage>
        <taxon>Bacteria</taxon>
        <taxon>Bacillati</taxon>
        <taxon>Bacillota</taxon>
        <taxon>Bacilli</taxon>
        <taxon>Bacillales</taxon>
        <taxon>Paenibacillaceae</taxon>
        <taxon>Brevibacillus</taxon>
    </lineage>
</organism>
<keyword evidence="3 5" id="KW-0067">ATP-binding</keyword>
<evidence type="ECO:0000256" key="3">
    <source>
        <dbReference type="ARBA" id="ARBA00022840"/>
    </source>
</evidence>
<proteinExistence type="predicted"/>
<keyword evidence="2" id="KW-0547">Nucleotide-binding</keyword>
<evidence type="ECO:0000256" key="1">
    <source>
        <dbReference type="ARBA" id="ARBA00022448"/>
    </source>
</evidence>
<dbReference type="InterPro" id="IPR017871">
    <property type="entry name" value="ABC_transporter-like_CS"/>
</dbReference>
<protein>
    <submittedName>
        <fullName evidence="5">ABC transporter ATP-binding protein</fullName>
    </submittedName>
</protein>
<dbReference type="GO" id="GO:0016887">
    <property type="term" value="F:ATP hydrolysis activity"/>
    <property type="evidence" value="ECO:0007669"/>
    <property type="project" value="InterPro"/>
</dbReference>
<sequence>MVIDIREVTWLREDKQILRQVNWQVQDGEHWCLVGQNGSGKTSLLNIICGYIWPTKGSVTVLGQRYGQVDLRDMRKSIGWVSSSLMSQLHENETAERVVLSGREATIGLYTKPAEEDIERAYTLLEQFGCGHLRDAAYRTLSQGERQKVLIARALMASPRLLILDEPCTGLDLLAREQLLSMIAQIAEQPDGPTLLYVTHHIEEILPCFTHTLLLKKGQVEKAGRTREVLTKEELSRFFEVPLDIREGQGRIWVSLQER</sequence>
<dbReference type="InterPro" id="IPR003439">
    <property type="entry name" value="ABC_transporter-like_ATP-bd"/>
</dbReference>
<evidence type="ECO:0000313" key="6">
    <source>
        <dbReference type="EMBL" id="QUO43702.1"/>
    </source>
</evidence>
<dbReference type="InterPro" id="IPR003593">
    <property type="entry name" value="AAA+_ATPase"/>
</dbReference>
<dbReference type="SUPFAM" id="SSF52540">
    <property type="entry name" value="P-loop containing nucleoside triphosphate hydrolases"/>
    <property type="match status" value="1"/>
</dbReference>
<dbReference type="SMART" id="SM00382">
    <property type="entry name" value="AAA"/>
    <property type="match status" value="1"/>
</dbReference>
<dbReference type="EMBL" id="CP073708">
    <property type="protein sequence ID" value="QUO43702.1"/>
    <property type="molecule type" value="Genomic_DNA"/>
</dbReference>
<evidence type="ECO:0000313" key="5">
    <source>
        <dbReference type="EMBL" id="QQE76629.1"/>
    </source>
</evidence>
<dbReference type="AlphaFoldDB" id="A0A7T5EPY7"/>
<dbReference type="Proteomes" id="UP000677234">
    <property type="component" value="Chromosome"/>
</dbReference>
<dbReference type="GO" id="GO:0005524">
    <property type="term" value="F:ATP binding"/>
    <property type="evidence" value="ECO:0007669"/>
    <property type="project" value="UniProtKB-KW"/>
</dbReference>
<accession>A0A7T5EPY7</accession>
<reference evidence="5 7" key="1">
    <citation type="submission" date="2020-12" db="EMBL/GenBank/DDBJ databases">
        <title>strain FJAT-54423T represents a novel species of the genus Brevibacillus.</title>
        <authorList>
            <person name="Tang R."/>
        </authorList>
    </citation>
    <scope>NUCLEOTIDE SEQUENCE [LARGE SCALE GENOMIC DNA]</scope>
    <source>
        <strain evidence="5 7">FJAT-54423</strain>
    </source>
</reference>
<dbReference type="PROSITE" id="PS50893">
    <property type="entry name" value="ABC_TRANSPORTER_2"/>
    <property type="match status" value="1"/>
</dbReference>
<dbReference type="InterPro" id="IPR050153">
    <property type="entry name" value="Metal_Ion_Import_ABC"/>
</dbReference>
<gene>
    <name evidence="5" type="ORF">JD108_13790</name>
    <name evidence="6" type="ORF">KDJ56_13735</name>
</gene>
<evidence type="ECO:0000256" key="2">
    <source>
        <dbReference type="ARBA" id="ARBA00022741"/>
    </source>
</evidence>
<evidence type="ECO:0000313" key="7">
    <source>
        <dbReference type="Proteomes" id="UP000595847"/>
    </source>
</evidence>
<dbReference type="EMBL" id="CP066308">
    <property type="protein sequence ID" value="QQE76629.1"/>
    <property type="molecule type" value="Genomic_DNA"/>
</dbReference>
<evidence type="ECO:0000259" key="4">
    <source>
        <dbReference type="PROSITE" id="PS50893"/>
    </source>
</evidence>
<dbReference type="Pfam" id="PF00005">
    <property type="entry name" value="ABC_tran"/>
    <property type="match status" value="1"/>
</dbReference>
<feature type="domain" description="ABC transporter" evidence="4">
    <location>
        <begin position="3"/>
        <end position="242"/>
    </location>
</feature>
<dbReference type="PROSITE" id="PS00211">
    <property type="entry name" value="ABC_TRANSPORTER_1"/>
    <property type="match status" value="1"/>
</dbReference>